<accession>A0AAV9G5V6</accession>
<evidence type="ECO:0000256" key="1">
    <source>
        <dbReference type="SAM" id="SignalP"/>
    </source>
</evidence>
<protein>
    <submittedName>
        <fullName evidence="2">Uncharacterized protein</fullName>
    </submittedName>
</protein>
<keyword evidence="3" id="KW-1185">Reference proteome</keyword>
<proteinExistence type="predicted"/>
<reference evidence="2" key="1">
    <citation type="journal article" date="2023" name="Mol. Phylogenet. Evol.">
        <title>Genome-scale phylogeny and comparative genomics of the fungal order Sordariales.</title>
        <authorList>
            <person name="Hensen N."/>
            <person name="Bonometti L."/>
            <person name="Westerberg I."/>
            <person name="Brannstrom I.O."/>
            <person name="Guillou S."/>
            <person name="Cros-Aarteil S."/>
            <person name="Calhoun S."/>
            <person name="Haridas S."/>
            <person name="Kuo A."/>
            <person name="Mondo S."/>
            <person name="Pangilinan J."/>
            <person name="Riley R."/>
            <person name="LaButti K."/>
            <person name="Andreopoulos B."/>
            <person name="Lipzen A."/>
            <person name="Chen C."/>
            <person name="Yan M."/>
            <person name="Daum C."/>
            <person name="Ng V."/>
            <person name="Clum A."/>
            <person name="Steindorff A."/>
            <person name="Ohm R.A."/>
            <person name="Martin F."/>
            <person name="Silar P."/>
            <person name="Natvig D.O."/>
            <person name="Lalanne C."/>
            <person name="Gautier V."/>
            <person name="Ament-Velasquez S.L."/>
            <person name="Kruys A."/>
            <person name="Hutchinson M.I."/>
            <person name="Powell A.J."/>
            <person name="Barry K."/>
            <person name="Miller A.N."/>
            <person name="Grigoriev I.V."/>
            <person name="Debuchy R."/>
            <person name="Gladieux P."/>
            <person name="Hiltunen Thoren M."/>
            <person name="Johannesson H."/>
        </authorList>
    </citation>
    <scope>NUCLEOTIDE SEQUENCE</scope>
    <source>
        <strain evidence="2">PSN243</strain>
    </source>
</reference>
<comment type="caution">
    <text evidence="2">The sequence shown here is derived from an EMBL/GenBank/DDBJ whole genome shotgun (WGS) entry which is preliminary data.</text>
</comment>
<gene>
    <name evidence="2" type="ORF">QBC34DRAFT_385919</name>
</gene>
<organism evidence="2 3">
    <name type="scientific">Podospora aff. communis PSN243</name>
    <dbReference type="NCBI Taxonomy" id="3040156"/>
    <lineage>
        <taxon>Eukaryota</taxon>
        <taxon>Fungi</taxon>
        <taxon>Dikarya</taxon>
        <taxon>Ascomycota</taxon>
        <taxon>Pezizomycotina</taxon>
        <taxon>Sordariomycetes</taxon>
        <taxon>Sordariomycetidae</taxon>
        <taxon>Sordariales</taxon>
        <taxon>Podosporaceae</taxon>
        <taxon>Podospora</taxon>
    </lineage>
</organism>
<sequence>MKFLHLAQVAFALANLPGSWAAPGPVLFEAVSAPLDTRTVRELDLVERDDGRSASTLTARAPFPGLSAFLNFQSIGCGDPIDLIVPNIDVGACLTAVRGGLTWLIRSGDLVWQGQGPPPTQCRIRFFQERGCTGFSTVGELNICRNNQPNGFWSFRVTC</sequence>
<name>A0AAV9G5V6_9PEZI</name>
<dbReference type="AlphaFoldDB" id="A0AAV9G5V6"/>
<feature type="chain" id="PRO_5043496861" evidence="1">
    <location>
        <begin position="22"/>
        <end position="159"/>
    </location>
</feature>
<evidence type="ECO:0000313" key="3">
    <source>
        <dbReference type="Proteomes" id="UP001321760"/>
    </source>
</evidence>
<keyword evidence="1" id="KW-0732">Signal</keyword>
<dbReference type="EMBL" id="MU865986">
    <property type="protein sequence ID" value="KAK4443843.1"/>
    <property type="molecule type" value="Genomic_DNA"/>
</dbReference>
<evidence type="ECO:0000313" key="2">
    <source>
        <dbReference type="EMBL" id="KAK4443843.1"/>
    </source>
</evidence>
<reference evidence="2" key="2">
    <citation type="submission" date="2023-05" db="EMBL/GenBank/DDBJ databases">
        <authorList>
            <consortium name="Lawrence Berkeley National Laboratory"/>
            <person name="Steindorff A."/>
            <person name="Hensen N."/>
            <person name="Bonometti L."/>
            <person name="Westerberg I."/>
            <person name="Brannstrom I.O."/>
            <person name="Guillou S."/>
            <person name="Cros-Aarteil S."/>
            <person name="Calhoun S."/>
            <person name="Haridas S."/>
            <person name="Kuo A."/>
            <person name="Mondo S."/>
            <person name="Pangilinan J."/>
            <person name="Riley R."/>
            <person name="Labutti K."/>
            <person name="Andreopoulos B."/>
            <person name="Lipzen A."/>
            <person name="Chen C."/>
            <person name="Yanf M."/>
            <person name="Daum C."/>
            <person name="Ng V."/>
            <person name="Clum A."/>
            <person name="Ohm R."/>
            <person name="Martin F."/>
            <person name="Silar P."/>
            <person name="Natvig D."/>
            <person name="Lalanne C."/>
            <person name="Gautier V."/>
            <person name="Ament-Velasquez S.L."/>
            <person name="Kruys A."/>
            <person name="Hutchinson M.I."/>
            <person name="Powell A.J."/>
            <person name="Barry K."/>
            <person name="Miller A.N."/>
            <person name="Grigoriev I.V."/>
            <person name="Debuchy R."/>
            <person name="Gladieux P."/>
            <person name="Thoren M.H."/>
            <person name="Johannesson H."/>
        </authorList>
    </citation>
    <scope>NUCLEOTIDE SEQUENCE</scope>
    <source>
        <strain evidence="2">PSN243</strain>
    </source>
</reference>
<dbReference type="Proteomes" id="UP001321760">
    <property type="component" value="Unassembled WGS sequence"/>
</dbReference>
<feature type="signal peptide" evidence="1">
    <location>
        <begin position="1"/>
        <end position="21"/>
    </location>
</feature>